<dbReference type="PRINTS" id="PR00449">
    <property type="entry name" value="RASTRNSFRMNG"/>
</dbReference>
<organism evidence="5 6">
    <name type="scientific">Ectocarpus siliculosus</name>
    <name type="common">Brown alga</name>
    <name type="synonym">Conferva siliculosa</name>
    <dbReference type="NCBI Taxonomy" id="2880"/>
    <lineage>
        <taxon>Eukaryota</taxon>
        <taxon>Sar</taxon>
        <taxon>Stramenopiles</taxon>
        <taxon>Ochrophyta</taxon>
        <taxon>PX clade</taxon>
        <taxon>Phaeophyceae</taxon>
        <taxon>Ectocarpales</taxon>
        <taxon>Ectocarpaceae</taxon>
        <taxon>Ectocarpus</taxon>
    </lineage>
</organism>
<dbReference type="SMART" id="SM00174">
    <property type="entry name" value="RHO"/>
    <property type="match status" value="1"/>
</dbReference>
<accession>D7FME1</accession>
<dbReference type="InterPro" id="IPR001806">
    <property type="entry name" value="Small_GTPase"/>
</dbReference>
<gene>
    <name evidence="5" type="primary">Rab8B</name>
    <name evidence="5" type="ORF">Esi_0169_0001</name>
</gene>
<dbReference type="Pfam" id="PF00071">
    <property type="entry name" value="Ras"/>
    <property type="match status" value="1"/>
</dbReference>
<dbReference type="Proteomes" id="UP000002630">
    <property type="component" value="Linkage Group LG03"/>
</dbReference>
<keyword evidence="3" id="KW-0342">GTP-binding</keyword>
<dbReference type="EMBL" id="FN648209">
    <property type="protein sequence ID" value="CBJ29953.1"/>
    <property type="molecule type" value="Genomic_DNA"/>
</dbReference>
<dbReference type="InterPro" id="IPR050305">
    <property type="entry name" value="Small_GTPase_Rab"/>
</dbReference>
<evidence type="ECO:0000313" key="6">
    <source>
        <dbReference type="Proteomes" id="UP000002630"/>
    </source>
</evidence>
<dbReference type="InParanoid" id="D7FME1"/>
<name>D7FME1_ECTSI</name>
<reference evidence="5 6" key="1">
    <citation type="journal article" date="2010" name="Nature">
        <title>The Ectocarpus genome and the independent evolution of multicellularity in brown algae.</title>
        <authorList>
            <person name="Cock J.M."/>
            <person name="Sterck L."/>
            <person name="Rouze P."/>
            <person name="Scornet D."/>
            <person name="Allen A.E."/>
            <person name="Amoutzias G."/>
            <person name="Anthouard V."/>
            <person name="Artiguenave F."/>
            <person name="Aury J.M."/>
            <person name="Badger J.H."/>
            <person name="Beszteri B."/>
            <person name="Billiau K."/>
            <person name="Bonnet E."/>
            <person name="Bothwell J.H."/>
            <person name="Bowler C."/>
            <person name="Boyen C."/>
            <person name="Brownlee C."/>
            <person name="Carrano C.J."/>
            <person name="Charrier B."/>
            <person name="Cho G.Y."/>
            <person name="Coelho S.M."/>
            <person name="Collen J."/>
            <person name="Corre E."/>
            <person name="Da Silva C."/>
            <person name="Delage L."/>
            <person name="Delaroque N."/>
            <person name="Dittami S.M."/>
            <person name="Doulbeau S."/>
            <person name="Elias M."/>
            <person name="Farnham G."/>
            <person name="Gachon C.M."/>
            <person name="Gschloessl B."/>
            <person name="Heesch S."/>
            <person name="Jabbari K."/>
            <person name="Jubin C."/>
            <person name="Kawai H."/>
            <person name="Kimura K."/>
            <person name="Kloareg B."/>
            <person name="Kupper F.C."/>
            <person name="Lang D."/>
            <person name="Le Bail A."/>
            <person name="Leblanc C."/>
            <person name="Lerouge P."/>
            <person name="Lohr M."/>
            <person name="Lopez P.J."/>
            <person name="Martens C."/>
            <person name="Maumus F."/>
            <person name="Michel G."/>
            <person name="Miranda-Saavedra D."/>
            <person name="Morales J."/>
            <person name="Moreau H."/>
            <person name="Motomura T."/>
            <person name="Nagasato C."/>
            <person name="Napoli C.A."/>
            <person name="Nelson D.R."/>
            <person name="Nyvall-Collen P."/>
            <person name="Peters A.F."/>
            <person name="Pommier C."/>
            <person name="Potin P."/>
            <person name="Poulain J."/>
            <person name="Quesneville H."/>
            <person name="Read B."/>
            <person name="Rensing S.A."/>
            <person name="Ritter A."/>
            <person name="Rousvoal S."/>
            <person name="Samanta M."/>
            <person name="Samson G."/>
            <person name="Schroeder D.C."/>
            <person name="Segurens B."/>
            <person name="Strittmatter M."/>
            <person name="Tonon T."/>
            <person name="Tregear J.W."/>
            <person name="Valentin K."/>
            <person name="von Dassow P."/>
            <person name="Yamagishi T."/>
            <person name="Van de Peer Y."/>
            <person name="Wincker P."/>
        </authorList>
    </citation>
    <scope>NUCLEOTIDE SEQUENCE [LARGE SCALE GENOMIC DNA]</scope>
    <source>
        <strain evidence="6">Ec32 / CCAP1310/4</strain>
    </source>
</reference>
<dbReference type="STRING" id="2880.D7FME1"/>
<dbReference type="eggNOG" id="KOG0078">
    <property type="taxonomic scope" value="Eukaryota"/>
</dbReference>
<dbReference type="InterPro" id="IPR005225">
    <property type="entry name" value="Small_GTP-bd"/>
</dbReference>
<proteinExistence type="inferred from homology"/>
<dbReference type="SMART" id="SM00173">
    <property type="entry name" value="RAS"/>
    <property type="match status" value="1"/>
</dbReference>
<dbReference type="PROSITE" id="PS51419">
    <property type="entry name" value="RAB"/>
    <property type="match status" value="1"/>
</dbReference>
<comment type="similarity">
    <text evidence="1">Belongs to the small GTPase superfamily. Rab family.</text>
</comment>
<dbReference type="GO" id="GO:0003924">
    <property type="term" value="F:GTPase activity"/>
    <property type="evidence" value="ECO:0007669"/>
    <property type="project" value="InterPro"/>
</dbReference>
<dbReference type="OMA" id="HIRFFFC"/>
<dbReference type="SMART" id="SM00175">
    <property type="entry name" value="RAB"/>
    <property type="match status" value="1"/>
</dbReference>
<dbReference type="NCBIfam" id="TIGR00231">
    <property type="entry name" value="small_GTP"/>
    <property type="match status" value="1"/>
</dbReference>
<dbReference type="Gene3D" id="3.40.50.300">
    <property type="entry name" value="P-loop containing nucleotide triphosphate hydrolases"/>
    <property type="match status" value="1"/>
</dbReference>
<dbReference type="SUPFAM" id="SSF52540">
    <property type="entry name" value="P-loop containing nucleoside triphosphate hydrolases"/>
    <property type="match status" value="1"/>
</dbReference>
<dbReference type="AlphaFoldDB" id="D7FME1"/>
<dbReference type="PANTHER" id="PTHR47980">
    <property type="entry name" value="LD44762P"/>
    <property type="match status" value="1"/>
</dbReference>
<evidence type="ECO:0000313" key="5">
    <source>
        <dbReference type="EMBL" id="CBJ29953.1"/>
    </source>
</evidence>
<dbReference type="GO" id="GO:0005525">
    <property type="term" value="F:GTP binding"/>
    <property type="evidence" value="ECO:0007669"/>
    <property type="project" value="UniProtKB-KW"/>
</dbReference>
<evidence type="ECO:0000256" key="3">
    <source>
        <dbReference type="ARBA" id="ARBA00023134"/>
    </source>
</evidence>
<dbReference type="FunFam" id="3.40.50.300:FF:001447">
    <property type="entry name" value="Ras-related protein Rab-1B"/>
    <property type="match status" value="1"/>
</dbReference>
<evidence type="ECO:0000256" key="1">
    <source>
        <dbReference type="ARBA" id="ARBA00006270"/>
    </source>
</evidence>
<protein>
    <submittedName>
        <fullName evidence="5">Rab8B, RAB family GTPase</fullName>
    </submittedName>
</protein>
<keyword evidence="4" id="KW-0449">Lipoprotein</keyword>
<dbReference type="InterPro" id="IPR027417">
    <property type="entry name" value="P-loop_NTPase"/>
</dbReference>
<evidence type="ECO:0000256" key="2">
    <source>
        <dbReference type="ARBA" id="ARBA00022741"/>
    </source>
</evidence>
<keyword evidence="2" id="KW-0547">Nucleotide-binding</keyword>
<dbReference type="EMBL" id="FN649728">
    <property type="protein sequence ID" value="CBJ29953.1"/>
    <property type="molecule type" value="Genomic_DNA"/>
</dbReference>
<sequence length="152" mass="16933">MGKKAKLQIWDTAGQERFRNITSAYYRGSMGIMLVYDVTDVKSFRNVGNWMRQIELNAAPDVNVTLVGNKSDVAEAERVVSFEQGQRLAAEHGDHVRFFETSARSNVNVTEAFEGLATDVITRLQTQDEASLARVAPLKLGQEESTEKSDCC</sequence>
<dbReference type="PROSITE" id="PS51421">
    <property type="entry name" value="RAS"/>
    <property type="match status" value="1"/>
</dbReference>
<dbReference type="OrthoDB" id="9989112at2759"/>
<keyword evidence="6" id="KW-1185">Reference proteome</keyword>
<evidence type="ECO:0000256" key="4">
    <source>
        <dbReference type="ARBA" id="ARBA00023288"/>
    </source>
</evidence>